<dbReference type="InterPro" id="IPR021782">
    <property type="entry name" value="DUF3347"/>
</dbReference>
<dbReference type="Pfam" id="PF11827">
    <property type="entry name" value="DUF3347"/>
    <property type="match status" value="1"/>
</dbReference>
<evidence type="ECO:0000259" key="1">
    <source>
        <dbReference type="Pfam" id="PF11827"/>
    </source>
</evidence>
<dbReference type="STRING" id="1703345.A3860_34235"/>
<name>A0A1V9FPF7_9BACT</name>
<dbReference type="OrthoDB" id="5513217at2"/>
<organism evidence="2 3">
    <name type="scientific">Niastella vici</name>
    <dbReference type="NCBI Taxonomy" id="1703345"/>
    <lineage>
        <taxon>Bacteria</taxon>
        <taxon>Pseudomonadati</taxon>
        <taxon>Bacteroidota</taxon>
        <taxon>Chitinophagia</taxon>
        <taxon>Chitinophagales</taxon>
        <taxon>Chitinophagaceae</taxon>
        <taxon>Niastella</taxon>
    </lineage>
</organism>
<evidence type="ECO:0000313" key="2">
    <source>
        <dbReference type="EMBL" id="OQP60141.1"/>
    </source>
</evidence>
<gene>
    <name evidence="2" type="ORF">A3860_34235</name>
</gene>
<dbReference type="EMBL" id="LVYD01000065">
    <property type="protein sequence ID" value="OQP60141.1"/>
    <property type="molecule type" value="Genomic_DNA"/>
</dbReference>
<dbReference type="Proteomes" id="UP000192796">
    <property type="component" value="Unassembled WGS sequence"/>
</dbReference>
<dbReference type="AlphaFoldDB" id="A0A1V9FPF7"/>
<feature type="domain" description="DUF3347" evidence="1">
    <location>
        <begin position="33"/>
        <end position="113"/>
    </location>
</feature>
<sequence length="159" mass="17725">MKKLFFITTLLVATFVQKGISQNSTQYPLTQLLAQYYGIKDALVIGNSNQASMKAEEFIKTANSIDYKQISEGNINALLKDATPISETKDIKTQREHFANLSNNMKALGKTVKFSSPPVYQLYCPMKKANWLSDNKEIKNPYFGSSMLTGGKVVATINK</sequence>
<protein>
    <recommendedName>
        <fullName evidence="1">DUF3347 domain-containing protein</fullName>
    </recommendedName>
</protein>
<comment type="caution">
    <text evidence="2">The sequence shown here is derived from an EMBL/GenBank/DDBJ whole genome shotgun (WGS) entry which is preliminary data.</text>
</comment>
<keyword evidence="3" id="KW-1185">Reference proteome</keyword>
<accession>A0A1V9FPF7</accession>
<reference evidence="2 3" key="1">
    <citation type="submission" date="2016-03" db="EMBL/GenBank/DDBJ databases">
        <title>Niastella vici sp. nov., isolated from farmland soil.</title>
        <authorList>
            <person name="Chen L."/>
            <person name="Wang D."/>
            <person name="Yang S."/>
            <person name="Wang G."/>
        </authorList>
    </citation>
    <scope>NUCLEOTIDE SEQUENCE [LARGE SCALE GENOMIC DNA]</scope>
    <source>
        <strain evidence="2 3">DJ57</strain>
    </source>
</reference>
<evidence type="ECO:0000313" key="3">
    <source>
        <dbReference type="Proteomes" id="UP000192796"/>
    </source>
</evidence>
<dbReference type="RefSeq" id="WP_081153461.1">
    <property type="nucleotide sequence ID" value="NZ_LVYD01000065.1"/>
</dbReference>
<proteinExistence type="predicted"/>